<dbReference type="InterPro" id="IPR013785">
    <property type="entry name" value="Aldolase_TIM"/>
</dbReference>
<sequence>LYEKIGAQLYGIISDSSWASEAIGAMLLTPGYEDQQAELAIRMIKDGDAKKRLNRDTILEVRDSLRAVLGELLGSLDWSGYDFVGITVSLNQLCSGLYLAKEIKHLSPSTKIVMGGASVSGTAGEAILNTFPFIDFVVSGEGEGALYSLIHSYLEAKPIDETFIRAEELKDMDSLPPPDFSDFFEELQRLPPEKRFIPVLPVEFSRGCFWGRCTFCNLNLQWKGYRSKSSNRMAREVLWLSRRYGVLDFAFMDNALPPKEMSEFFREIRERGVDLKFFGELRASISRELAQELGASGLKTVQVGIESLSPTLLRRLRKGRSVMDNIATMRHLLEAGISLEGNLILDFPGSSEKEVEETMEALRFARYFKPLKAVSFWLGLGSPVFSRSDEFQIRYMRPHRNYKTLFPEHSPSETMVYEYGGTLKRDRALWKRVRREIGEWHRFWDEHTRHIPPLTYRDGGDFVLIRQVLDKGTVLQHRLQGLSRKIFLDMLEPIEIKTIMERNPGVSSEKLHSFLEDLHVKGLIFKEGVKVLALPVRNRKI</sequence>
<dbReference type="InterPro" id="IPR007197">
    <property type="entry name" value="rSAM"/>
</dbReference>
<accession>A0A7V2WST0</accession>
<dbReference type="GO" id="GO:0031419">
    <property type="term" value="F:cobalamin binding"/>
    <property type="evidence" value="ECO:0007669"/>
    <property type="project" value="InterPro"/>
</dbReference>
<feature type="domain" description="B12-binding" evidence="6">
    <location>
        <begin position="23"/>
        <end position="160"/>
    </location>
</feature>
<dbReference type="SFLD" id="SFLDS00029">
    <property type="entry name" value="Radical_SAM"/>
    <property type="match status" value="1"/>
</dbReference>
<dbReference type="SUPFAM" id="SSF102114">
    <property type="entry name" value="Radical SAM enzymes"/>
    <property type="match status" value="1"/>
</dbReference>
<proteinExistence type="predicted"/>
<gene>
    <name evidence="8" type="ORF">ENJ63_00825</name>
</gene>
<dbReference type="Pfam" id="PF04055">
    <property type="entry name" value="Radical_SAM"/>
    <property type="match status" value="1"/>
</dbReference>
<comment type="cofactor">
    <cofactor evidence="1">
        <name>[4Fe-4S] cluster</name>
        <dbReference type="ChEBI" id="CHEBI:49883"/>
    </cofactor>
</comment>
<dbReference type="GO" id="GO:0046872">
    <property type="term" value="F:metal ion binding"/>
    <property type="evidence" value="ECO:0007669"/>
    <property type="project" value="UniProtKB-KW"/>
</dbReference>
<keyword evidence="2" id="KW-0949">S-adenosyl-L-methionine</keyword>
<dbReference type="SFLD" id="SFLDF00324">
    <property type="entry name" value="bacteriocin_maturation"/>
    <property type="match status" value="1"/>
</dbReference>
<dbReference type="InterPro" id="IPR058240">
    <property type="entry name" value="rSAM_sf"/>
</dbReference>
<evidence type="ECO:0000256" key="2">
    <source>
        <dbReference type="ARBA" id="ARBA00022691"/>
    </source>
</evidence>
<reference evidence="8" key="1">
    <citation type="journal article" date="2020" name="mSystems">
        <title>Genome- and Community-Level Interaction Insights into Carbon Utilization and Element Cycling Functions of Hydrothermarchaeota in Hydrothermal Sediment.</title>
        <authorList>
            <person name="Zhou Z."/>
            <person name="Liu Y."/>
            <person name="Xu W."/>
            <person name="Pan J."/>
            <person name="Luo Z.H."/>
            <person name="Li M."/>
        </authorList>
    </citation>
    <scope>NUCLEOTIDE SEQUENCE [LARGE SCALE GENOMIC DNA]</scope>
    <source>
        <strain evidence="8">HyVt-503</strain>
    </source>
</reference>
<evidence type="ECO:0000256" key="3">
    <source>
        <dbReference type="ARBA" id="ARBA00022723"/>
    </source>
</evidence>
<keyword evidence="3" id="KW-0479">Metal-binding</keyword>
<dbReference type="PROSITE" id="PS51332">
    <property type="entry name" value="B12_BINDING"/>
    <property type="match status" value="1"/>
</dbReference>
<evidence type="ECO:0000256" key="1">
    <source>
        <dbReference type="ARBA" id="ARBA00001966"/>
    </source>
</evidence>
<dbReference type="Gene3D" id="3.20.20.70">
    <property type="entry name" value="Aldolase class I"/>
    <property type="match status" value="1"/>
</dbReference>
<evidence type="ECO:0000259" key="7">
    <source>
        <dbReference type="PROSITE" id="PS51918"/>
    </source>
</evidence>
<dbReference type="InterPro" id="IPR051198">
    <property type="entry name" value="BchE-like"/>
</dbReference>
<dbReference type="InterPro" id="IPR023984">
    <property type="entry name" value="rSAM_ocin_1"/>
</dbReference>
<dbReference type="Gene3D" id="3.40.50.280">
    <property type="entry name" value="Cobalamin-binding domain"/>
    <property type="match status" value="1"/>
</dbReference>
<dbReference type="NCBIfam" id="TIGR03975">
    <property type="entry name" value="rSAM_ocin_1"/>
    <property type="match status" value="1"/>
</dbReference>
<evidence type="ECO:0000256" key="5">
    <source>
        <dbReference type="ARBA" id="ARBA00023014"/>
    </source>
</evidence>
<dbReference type="PANTHER" id="PTHR43409">
    <property type="entry name" value="ANAEROBIC MAGNESIUM-PROTOPORPHYRIN IX MONOMETHYL ESTER CYCLASE-RELATED"/>
    <property type="match status" value="1"/>
</dbReference>
<dbReference type="InterPro" id="IPR006158">
    <property type="entry name" value="Cobalamin-bd"/>
</dbReference>
<protein>
    <submittedName>
        <fullName evidence="8">RiPP maturation radical SAM protein 1</fullName>
    </submittedName>
</protein>
<keyword evidence="4" id="KW-0408">Iron</keyword>
<dbReference type="InterPro" id="IPR006638">
    <property type="entry name" value="Elp3/MiaA/NifB-like_rSAM"/>
</dbReference>
<comment type="caution">
    <text evidence="8">The sequence shown here is derived from an EMBL/GenBank/DDBJ whole genome shotgun (WGS) entry which is preliminary data.</text>
</comment>
<name>A0A7V2WST0_9BACT</name>
<dbReference type="Proteomes" id="UP000885797">
    <property type="component" value="Unassembled WGS sequence"/>
</dbReference>
<dbReference type="EMBL" id="DRND01000073">
    <property type="protein sequence ID" value="HFC46408.1"/>
    <property type="molecule type" value="Genomic_DNA"/>
</dbReference>
<feature type="non-terminal residue" evidence="8">
    <location>
        <position position="1"/>
    </location>
</feature>
<keyword evidence="5" id="KW-0411">Iron-sulfur</keyword>
<dbReference type="GO" id="GO:0003824">
    <property type="term" value="F:catalytic activity"/>
    <property type="evidence" value="ECO:0007669"/>
    <property type="project" value="InterPro"/>
</dbReference>
<organism evidence="8">
    <name type="scientific">Dissulfuribacter thermophilus</name>
    <dbReference type="NCBI Taxonomy" id="1156395"/>
    <lineage>
        <taxon>Bacteria</taxon>
        <taxon>Pseudomonadati</taxon>
        <taxon>Thermodesulfobacteriota</taxon>
        <taxon>Dissulfuribacteria</taxon>
        <taxon>Dissulfuribacterales</taxon>
        <taxon>Dissulfuribacteraceae</taxon>
        <taxon>Dissulfuribacter</taxon>
    </lineage>
</organism>
<evidence type="ECO:0000313" key="8">
    <source>
        <dbReference type="EMBL" id="HFC46408.1"/>
    </source>
</evidence>
<evidence type="ECO:0000256" key="4">
    <source>
        <dbReference type="ARBA" id="ARBA00023004"/>
    </source>
</evidence>
<dbReference type="AlphaFoldDB" id="A0A7V2WST0"/>
<dbReference type="SFLD" id="SFLDG01082">
    <property type="entry name" value="B12-binding_domain_containing"/>
    <property type="match status" value="1"/>
</dbReference>
<feature type="domain" description="Radical SAM core" evidence="7">
    <location>
        <begin position="194"/>
        <end position="408"/>
    </location>
</feature>
<evidence type="ECO:0000259" key="6">
    <source>
        <dbReference type="PROSITE" id="PS51332"/>
    </source>
</evidence>
<dbReference type="GO" id="GO:0051536">
    <property type="term" value="F:iron-sulfur cluster binding"/>
    <property type="evidence" value="ECO:0007669"/>
    <property type="project" value="UniProtKB-KW"/>
</dbReference>
<dbReference type="PROSITE" id="PS51918">
    <property type="entry name" value="RADICAL_SAM"/>
    <property type="match status" value="1"/>
</dbReference>
<dbReference type="SMART" id="SM00729">
    <property type="entry name" value="Elp3"/>
    <property type="match status" value="1"/>
</dbReference>